<keyword evidence="1 5" id="KW-0812">Transmembrane</keyword>
<evidence type="ECO:0000256" key="4">
    <source>
        <dbReference type="SAM" id="MobiDB-lite"/>
    </source>
</evidence>
<keyword evidence="3 5" id="KW-0472">Membrane</keyword>
<keyword evidence="2 5" id="KW-1133">Transmembrane helix</keyword>
<feature type="region of interest" description="Disordered" evidence="4">
    <location>
        <begin position="1"/>
        <end position="22"/>
    </location>
</feature>
<feature type="transmembrane region" description="Helical" evidence="5">
    <location>
        <begin position="397"/>
        <end position="418"/>
    </location>
</feature>
<dbReference type="SUPFAM" id="SSF103473">
    <property type="entry name" value="MFS general substrate transporter"/>
    <property type="match status" value="1"/>
</dbReference>
<dbReference type="RefSeq" id="WP_285672008.1">
    <property type="nucleotide sequence ID" value="NZ_BSYI01000017.1"/>
</dbReference>
<gene>
    <name evidence="6" type="ORF">LNKW23_24240</name>
</gene>
<feature type="compositionally biased region" description="Low complexity" evidence="4">
    <location>
        <begin position="1"/>
        <end position="11"/>
    </location>
</feature>
<reference evidence="6 7" key="1">
    <citation type="submission" date="2023-04" db="EMBL/GenBank/DDBJ databases">
        <title>Marinoamorphus aggregata gen. nov., sp. Nov., isolate from tissue of brittle star Ophioplocus japonicus.</title>
        <authorList>
            <person name="Kawano K."/>
            <person name="Sawayama S."/>
            <person name="Nakagawa S."/>
        </authorList>
    </citation>
    <scope>NUCLEOTIDE SEQUENCE [LARGE SCALE GENOMIC DNA]</scope>
    <source>
        <strain evidence="6 7">NKW23</strain>
    </source>
</reference>
<feature type="transmembrane region" description="Helical" evidence="5">
    <location>
        <begin position="368"/>
        <end position="391"/>
    </location>
</feature>
<dbReference type="Pfam" id="PF07690">
    <property type="entry name" value="MFS_1"/>
    <property type="match status" value="1"/>
</dbReference>
<feature type="transmembrane region" description="Helical" evidence="5">
    <location>
        <begin position="329"/>
        <end position="347"/>
    </location>
</feature>
<protein>
    <recommendedName>
        <fullName evidence="8">MFS transporter</fullName>
    </recommendedName>
</protein>
<name>A0ABQ6LQT3_9RHOB</name>
<evidence type="ECO:0000256" key="3">
    <source>
        <dbReference type="ARBA" id="ARBA00023136"/>
    </source>
</evidence>
<dbReference type="InterPro" id="IPR052528">
    <property type="entry name" value="Sugar_transport-like"/>
</dbReference>
<comment type="caution">
    <text evidence="6">The sequence shown here is derived from an EMBL/GenBank/DDBJ whole genome shotgun (WGS) entry which is preliminary data.</text>
</comment>
<dbReference type="PANTHER" id="PTHR23526:SF4">
    <property type="entry name" value="INTEGRAL MEMBRANE TRANSPORT PROTEIN"/>
    <property type="match status" value="1"/>
</dbReference>
<evidence type="ECO:0000256" key="5">
    <source>
        <dbReference type="SAM" id="Phobius"/>
    </source>
</evidence>
<dbReference type="InterPro" id="IPR011701">
    <property type="entry name" value="MFS"/>
</dbReference>
<feature type="transmembrane region" description="Helical" evidence="5">
    <location>
        <begin position="306"/>
        <end position="323"/>
    </location>
</feature>
<evidence type="ECO:0000313" key="7">
    <source>
        <dbReference type="Proteomes" id="UP001239909"/>
    </source>
</evidence>
<evidence type="ECO:0000313" key="6">
    <source>
        <dbReference type="EMBL" id="GMG83211.1"/>
    </source>
</evidence>
<proteinExistence type="predicted"/>
<accession>A0ABQ6LQT3</accession>
<keyword evidence="7" id="KW-1185">Reference proteome</keyword>
<dbReference type="PANTHER" id="PTHR23526">
    <property type="entry name" value="INTEGRAL MEMBRANE TRANSPORT PROTEIN-RELATED"/>
    <property type="match status" value="1"/>
</dbReference>
<feature type="transmembrane region" description="Helical" evidence="5">
    <location>
        <begin position="244"/>
        <end position="263"/>
    </location>
</feature>
<organism evidence="6 7">
    <name type="scientific">Paralimibaculum aggregatum</name>
    <dbReference type="NCBI Taxonomy" id="3036245"/>
    <lineage>
        <taxon>Bacteria</taxon>
        <taxon>Pseudomonadati</taxon>
        <taxon>Pseudomonadota</taxon>
        <taxon>Alphaproteobacteria</taxon>
        <taxon>Rhodobacterales</taxon>
        <taxon>Paracoccaceae</taxon>
        <taxon>Paralimibaculum</taxon>
    </lineage>
</organism>
<dbReference type="Gene3D" id="1.20.1250.20">
    <property type="entry name" value="MFS general substrate transporter like domains"/>
    <property type="match status" value="1"/>
</dbReference>
<sequence length="425" mass="42007">MTATTPAPTAAENARPPQRRGSTAGEALNLAALTLFKLADGLINPKLVLSWLLSALGAPAGVVGALVPVREAGALLPQLALAPRIRAARQRKRFWALGAALQGVAALGIGLAALTLEGLAAGLVILALLALLAVARAVCSVSHKDMLARTVAEDRRGRITGRAASLGAAAVLVFGGLLASGILPLTPTAIAGAALVAGLAWLGAAATALALNEPADAPRGGGRTHGLRELIAPLRSDRQLGRFVLARALLTPTAFALPFLVMLSHTGDGGTGLGSLGPLVIAAGIASIASGWIWGHLADRSSRKALALGGALAAIALAAAAATGAPTGGLGGIAGAVLAVAAAQTGYEGVRTGRKIYLTNMADDDRRALYTALSNTAIGAVLLLGGGLGLVADLAGLPVLLGLLSAVTAGGAALAWTLPEAEGRA</sequence>
<feature type="transmembrane region" description="Helical" evidence="5">
    <location>
        <begin position="275"/>
        <end position="294"/>
    </location>
</feature>
<dbReference type="InterPro" id="IPR036259">
    <property type="entry name" value="MFS_trans_sf"/>
</dbReference>
<evidence type="ECO:0000256" key="1">
    <source>
        <dbReference type="ARBA" id="ARBA00022692"/>
    </source>
</evidence>
<feature type="transmembrane region" description="Helical" evidence="5">
    <location>
        <begin position="94"/>
        <end position="114"/>
    </location>
</feature>
<dbReference type="Proteomes" id="UP001239909">
    <property type="component" value="Unassembled WGS sequence"/>
</dbReference>
<feature type="transmembrane region" description="Helical" evidence="5">
    <location>
        <begin position="163"/>
        <end position="183"/>
    </location>
</feature>
<evidence type="ECO:0008006" key="8">
    <source>
        <dbReference type="Google" id="ProtNLM"/>
    </source>
</evidence>
<dbReference type="EMBL" id="BSYI01000017">
    <property type="protein sequence ID" value="GMG83211.1"/>
    <property type="molecule type" value="Genomic_DNA"/>
</dbReference>
<evidence type="ECO:0000256" key="2">
    <source>
        <dbReference type="ARBA" id="ARBA00022989"/>
    </source>
</evidence>
<feature type="transmembrane region" description="Helical" evidence="5">
    <location>
        <begin position="189"/>
        <end position="211"/>
    </location>
</feature>
<feature type="transmembrane region" description="Helical" evidence="5">
    <location>
        <begin position="48"/>
        <end position="69"/>
    </location>
</feature>
<feature type="transmembrane region" description="Helical" evidence="5">
    <location>
        <begin position="120"/>
        <end position="142"/>
    </location>
</feature>